<comment type="caution">
    <text evidence="2">The sequence shown here is derived from an EMBL/GenBank/DDBJ whole genome shotgun (WGS) entry which is preliminary data.</text>
</comment>
<dbReference type="PANTHER" id="PTHR12526:SF630">
    <property type="entry name" value="GLYCOSYLTRANSFERASE"/>
    <property type="match status" value="1"/>
</dbReference>
<dbReference type="InterPro" id="IPR001296">
    <property type="entry name" value="Glyco_trans_1"/>
</dbReference>
<dbReference type="Pfam" id="PF00534">
    <property type="entry name" value="Glycos_transf_1"/>
    <property type="match status" value="1"/>
</dbReference>
<reference evidence="3" key="1">
    <citation type="journal article" date="2019" name="Int. J. Syst. Evol. Microbiol.">
        <title>The Global Catalogue of Microorganisms (GCM) 10K type strain sequencing project: providing services to taxonomists for standard genome sequencing and annotation.</title>
        <authorList>
            <consortium name="The Broad Institute Genomics Platform"/>
            <consortium name="The Broad Institute Genome Sequencing Center for Infectious Disease"/>
            <person name="Wu L."/>
            <person name="Ma J."/>
        </authorList>
    </citation>
    <scope>NUCLEOTIDE SEQUENCE [LARGE SCALE GENOMIC DNA]</scope>
    <source>
        <strain evidence="3">JCM 18274</strain>
    </source>
</reference>
<name>A0ABP9FFI6_9FLAO</name>
<dbReference type="PANTHER" id="PTHR12526">
    <property type="entry name" value="GLYCOSYLTRANSFERASE"/>
    <property type="match status" value="1"/>
</dbReference>
<dbReference type="RefSeq" id="WP_345274498.1">
    <property type="nucleotide sequence ID" value="NZ_BAABJH010000006.1"/>
</dbReference>
<protein>
    <submittedName>
        <fullName evidence="2">Glycosyltransferase family 4 protein</fullName>
    </submittedName>
</protein>
<gene>
    <name evidence="2" type="ORF">GCM10023311_25070</name>
</gene>
<dbReference type="Gene3D" id="3.40.50.2000">
    <property type="entry name" value="Glycogen Phosphorylase B"/>
    <property type="match status" value="2"/>
</dbReference>
<dbReference type="EMBL" id="BAABJH010000006">
    <property type="protein sequence ID" value="GAA4898891.1"/>
    <property type="molecule type" value="Genomic_DNA"/>
</dbReference>
<sequence>MTNFKKNISILNITLAGGGAEKVISLLLKKLINDYNVTLFLLYNDIHYDIPKEVTIVILNNQNASNKFGYIKKILAPIILQIKFLRELKRRKINISISFLAYPNFLNSIASIRYSKLKTVISERGYPSMNTTSKISFYISKIFYPILYNRNDVLFSNSIYINKDLKENFKVKLPLKVIYNPIIIPSSNVLQNTIVPKEEDLKVVTVGNLFKSKNQKMIINAISLLKGGYKLSVYGEGPYKQSLKDLINVKKMSDSVFLEGKVKNINHYLIKHDCFVLSSLNEGFPNALLEAMAIGLPCISTNCLSGPLELLNKNSDPITIKEGSFYKGAYGLLVNNNDEKGLAEALNYYKENPSIRSEYGKLANQKAKEFELDNIYKKFKELINF</sequence>
<proteinExistence type="predicted"/>
<evidence type="ECO:0000313" key="3">
    <source>
        <dbReference type="Proteomes" id="UP001500433"/>
    </source>
</evidence>
<keyword evidence="3" id="KW-1185">Reference proteome</keyword>
<dbReference type="Proteomes" id="UP001500433">
    <property type="component" value="Unassembled WGS sequence"/>
</dbReference>
<feature type="domain" description="Glycosyl transferase family 1" evidence="1">
    <location>
        <begin position="196"/>
        <end position="363"/>
    </location>
</feature>
<dbReference type="SUPFAM" id="SSF53756">
    <property type="entry name" value="UDP-Glycosyltransferase/glycogen phosphorylase"/>
    <property type="match status" value="1"/>
</dbReference>
<accession>A0ABP9FFI6</accession>
<organism evidence="2 3">
    <name type="scientific">Flaviramulus aquimarinus</name>
    <dbReference type="NCBI Taxonomy" id="1170456"/>
    <lineage>
        <taxon>Bacteria</taxon>
        <taxon>Pseudomonadati</taxon>
        <taxon>Bacteroidota</taxon>
        <taxon>Flavobacteriia</taxon>
        <taxon>Flavobacteriales</taxon>
        <taxon>Flavobacteriaceae</taxon>
        <taxon>Flaviramulus</taxon>
    </lineage>
</organism>
<evidence type="ECO:0000313" key="2">
    <source>
        <dbReference type="EMBL" id="GAA4898891.1"/>
    </source>
</evidence>
<evidence type="ECO:0000259" key="1">
    <source>
        <dbReference type="Pfam" id="PF00534"/>
    </source>
</evidence>